<dbReference type="KEGG" id="phb:HYN04_00335"/>
<feature type="active site" description="Nucleophile" evidence="5">
    <location>
        <position position="330"/>
    </location>
</feature>
<dbReference type="InterPro" id="IPR050301">
    <property type="entry name" value="NTE"/>
</dbReference>
<keyword evidence="2 5" id="KW-0378">Hydrolase</keyword>
<reference evidence="9" key="1">
    <citation type="submission" date="2018-05" db="EMBL/GenBank/DDBJ databases">
        <title>Genome sequencing of Phenylobacterium sp. HYN0004.</title>
        <authorList>
            <person name="Yi H."/>
            <person name="Baek C."/>
        </authorList>
    </citation>
    <scope>NUCLEOTIDE SEQUENCE [LARGE SCALE GENOMIC DNA]</scope>
    <source>
        <strain evidence="9">HYN0004</strain>
    </source>
</reference>
<dbReference type="CDD" id="cd00038">
    <property type="entry name" value="CAP_ED"/>
    <property type="match status" value="1"/>
</dbReference>
<organism evidence="8 9">
    <name type="scientific">Phenylobacterium parvum</name>
    <dbReference type="NCBI Taxonomy" id="2201350"/>
    <lineage>
        <taxon>Bacteria</taxon>
        <taxon>Pseudomonadati</taxon>
        <taxon>Pseudomonadota</taxon>
        <taxon>Alphaproteobacteria</taxon>
        <taxon>Caulobacterales</taxon>
        <taxon>Caulobacteraceae</taxon>
        <taxon>Phenylobacterium</taxon>
    </lineage>
</organism>
<proteinExistence type="inferred from homology"/>
<dbReference type="CDD" id="cd07205">
    <property type="entry name" value="Pat_PNPLA6_PNPLA7_NTE1_like"/>
    <property type="match status" value="1"/>
</dbReference>
<dbReference type="PROSITE" id="PS51635">
    <property type="entry name" value="PNPLA"/>
    <property type="match status" value="1"/>
</dbReference>
<feature type="short sequence motif" description="DGA/G" evidence="5">
    <location>
        <begin position="444"/>
        <end position="446"/>
    </location>
</feature>
<keyword evidence="9" id="KW-1185">Reference proteome</keyword>
<feature type="domain" description="Cyclic nucleotide-binding" evidence="6">
    <location>
        <begin position="27"/>
        <end position="105"/>
    </location>
</feature>
<dbReference type="Gene3D" id="3.40.1090.10">
    <property type="entry name" value="Cytosolic phospholipase A2 catalytic domain"/>
    <property type="match status" value="2"/>
</dbReference>
<dbReference type="Pfam" id="PF01734">
    <property type="entry name" value="Patatin"/>
    <property type="match status" value="1"/>
</dbReference>
<evidence type="ECO:0000256" key="2">
    <source>
        <dbReference type="ARBA" id="ARBA00022801"/>
    </source>
</evidence>
<keyword evidence="3 5" id="KW-0442">Lipid degradation</keyword>
<evidence type="ECO:0000313" key="9">
    <source>
        <dbReference type="Proteomes" id="UP000247763"/>
    </source>
</evidence>
<dbReference type="SUPFAM" id="SSF52151">
    <property type="entry name" value="FabD/lysophospholipase-like"/>
    <property type="match status" value="1"/>
</dbReference>
<gene>
    <name evidence="8" type="ORF">HYN04_00335</name>
</gene>
<accession>A0A2Z3HSN6</accession>
<evidence type="ECO:0000256" key="3">
    <source>
        <dbReference type="ARBA" id="ARBA00022963"/>
    </source>
</evidence>
<dbReference type="InterPro" id="IPR014710">
    <property type="entry name" value="RmlC-like_jellyroll"/>
</dbReference>
<dbReference type="OrthoDB" id="5290098at2"/>
<comment type="caution">
    <text evidence="5">Lacks conserved residue(s) required for the propagation of feature annotation.</text>
</comment>
<dbReference type="RefSeq" id="WP_110448909.1">
    <property type="nucleotide sequence ID" value="NZ_CP029479.1"/>
</dbReference>
<name>A0A2Z3HSN6_9CAUL</name>
<dbReference type="InterPro" id="IPR018490">
    <property type="entry name" value="cNMP-bd_dom_sf"/>
</dbReference>
<comment type="similarity">
    <text evidence="1">Belongs to the NTE family.</text>
</comment>
<dbReference type="PANTHER" id="PTHR14226">
    <property type="entry name" value="NEUROPATHY TARGET ESTERASE/SWISS CHEESE D.MELANOGASTER"/>
    <property type="match status" value="1"/>
</dbReference>
<dbReference type="Gene3D" id="2.60.120.10">
    <property type="entry name" value="Jelly Rolls"/>
    <property type="match status" value="1"/>
</dbReference>
<dbReference type="GO" id="GO:0004622">
    <property type="term" value="F:phosphatidylcholine lysophospholipase activity"/>
    <property type="evidence" value="ECO:0007669"/>
    <property type="project" value="UniProtKB-ARBA"/>
</dbReference>
<dbReference type="PROSITE" id="PS50042">
    <property type="entry name" value="CNMP_BINDING_3"/>
    <property type="match status" value="1"/>
</dbReference>
<dbReference type="GO" id="GO:0016042">
    <property type="term" value="P:lipid catabolic process"/>
    <property type="evidence" value="ECO:0007669"/>
    <property type="project" value="UniProtKB-UniRule"/>
</dbReference>
<evidence type="ECO:0000256" key="5">
    <source>
        <dbReference type="PROSITE-ProRule" id="PRU01161"/>
    </source>
</evidence>
<dbReference type="PANTHER" id="PTHR14226:SF29">
    <property type="entry name" value="NEUROPATHY TARGET ESTERASE SWS"/>
    <property type="match status" value="1"/>
</dbReference>
<evidence type="ECO:0000256" key="1">
    <source>
        <dbReference type="ARBA" id="ARBA00006636"/>
    </source>
</evidence>
<sequence>MQIPTETALARLFETARQSGSARWWCLPGGLDLFRPGEPADELHLLRAGRLGAFRVDGGDEPRFLGVVRPGEPAGEMSLITGAVHSGRLTALRDSEILSLDREVFFAACETDPDIMTDLARLMVGRARDAGRTAALVEPTVFGFVAQGPIEGVRDLVESLAEGIRAAGFTAAVAGSEAQEAETSWFSNLEHSVDYALYVAGHGEAAWAGKIARQVDRLFRVGRGDFPPPPGAAAHTPPALAVGAELVLVQPAGIRRPRGGEAWMTATGAVGLTHLRQGDPGDLARLVRRLTGRAVGLVLSGGGARAYAHIGVIRALSERGVPIDHVGGASMGAVIAAGLALGWDLDEMDQRIRRAFVASSPLDDIAFPMLAMTRGEKVARRLEEHFGDVQFSDLWRPFFCVSSNLTTGAHQVHRRGSVRAALRASISLPGLLPPALQGQNVLVDGAVLKNLPVDVMRGGLSGPIIGVDVSRGLSITAADIVRPRSLLRWVLSGQWRKGPPIVSLLIRAATVSSGRDLAAAREGADVLILPELAGVEIRDWSAYDPAVAAGYTAALASLDRIAGPLEDLRHRPPARPAFP</sequence>
<feature type="short sequence motif" description="GXSXG" evidence="5">
    <location>
        <begin position="328"/>
        <end position="332"/>
    </location>
</feature>
<dbReference type="Proteomes" id="UP000247763">
    <property type="component" value="Chromosome"/>
</dbReference>
<protein>
    <submittedName>
        <fullName evidence="8">Cyclic nucleotide-binding protein</fullName>
    </submittedName>
</protein>
<feature type="active site" description="Proton acceptor" evidence="5">
    <location>
        <position position="444"/>
    </location>
</feature>
<dbReference type="InterPro" id="IPR016035">
    <property type="entry name" value="Acyl_Trfase/lysoPLipase"/>
</dbReference>
<keyword evidence="4 5" id="KW-0443">Lipid metabolism</keyword>
<dbReference type="InterPro" id="IPR000595">
    <property type="entry name" value="cNMP-bd_dom"/>
</dbReference>
<evidence type="ECO:0000259" key="7">
    <source>
        <dbReference type="PROSITE" id="PS51635"/>
    </source>
</evidence>
<dbReference type="SUPFAM" id="SSF51206">
    <property type="entry name" value="cAMP-binding domain-like"/>
    <property type="match status" value="1"/>
</dbReference>
<evidence type="ECO:0000256" key="4">
    <source>
        <dbReference type="ARBA" id="ARBA00023098"/>
    </source>
</evidence>
<dbReference type="AlphaFoldDB" id="A0A2Z3HSN6"/>
<evidence type="ECO:0000313" key="8">
    <source>
        <dbReference type="EMBL" id="AWM76340.1"/>
    </source>
</evidence>
<dbReference type="Pfam" id="PF00027">
    <property type="entry name" value="cNMP_binding"/>
    <property type="match status" value="1"/>
</dbReference>
<dbReference type="InterPro" id="IPR002641">
    <property type="entry name" value="PNPLA_dom"/>
</dbReference>
<feature type="domain" description="PNPLA" evidence="7">
    <location>
        <begin position="297"/>
        <end position="457"/>
    </location>
</feature>
<dbReference type="EMBL" id="CP029479">
    <property type="protein sequence ID" value="AWM76340.1"/>
    <property type="molecule type" value="Genomic_DNA"/>
</dbReference>
<evidence type="ECO:0000259" key="6">
    <source>
        <dbReference type="PROSITE" id="PS50042"/>
    </source>
</evidence>